<sequence>MLFYPTVLEWTDIMQSLNEKASIMIKYLNEIDGFECSPQTAATFVFPKIHLPKRAIEEAKEKGQNPNTFYALSLLEETGICAQPGTLYGQLPGTFHLRLTILPSKEKYRKWWR</sequence>
<evidence type="ECO:0000313" key="7">
    <source>
        <dbReference type="Proteomes" id="UP001054945"/>
    </source>
</evidence>
<evidence type="ECO:0000313" key="6">
    <source>
        <dbReference type="EMBL" id="GIY48301.1"/>
    </source>
</evidence>
<dbReference type="PANTHER" id="PTHR11751:SF29">
    <property type="entry name" value="ALANINE TRANSAMINASE"/>
    <property type="match status" value="1"/>
</dbReference>
<dbReference type="InterPro" id="IPR045088">
    <property type="entry name" value="ALAT1/2-like"/>
</dbReference>
<evidence type="ECO:0000256" key="5">
    <source>
        <dbReference type="ARBA" id="ARBA00022898"/>
    </source>
</evidence>
<accession>A0AAV4TTD0</accession>
<keyword evidence="5" id="KW-0663">Pyridoxal phosphate</keyword>
<evidence type="ECO:0000256" key="4">
    <source>
        <dbReference type="ARBA" id="ARBA00022679"/>
    </source>
</evidence>
<keyword evidence="7" id="KW-1185">Reference proteome</keyword>
<dbReference type="SUPFAM" id="SSF53383">
    <property type="entry name" value="PLP-dependent transferases"/>
    <property type="match status" value="1"/>
</dbReference>
<keyword evidence="4" id="KW-0808">Transferase</keyword>
<proteinExistence type="predicted"/>
<dbReference type="FunFam" id="3.90.1150.10:FF:000140">
    <property type="entry name" value="alanine aminotransferase 1"/>
    <property type="match status" value="1"/>
</dbReference>
<evidence type="ECO:0000256" key="3">
    <source>
        <dbReference type="ARBA" id="ARBA00022576"/>
    </source>
</evidence>
<protein>
    <submittedName>
        <fullName evidence="6">Alanine aminotransferase 2-like</fullName>
    </submittedName>
</protein>
<comment type="caution">
    <text evidence="6">The sequence shown here is derived from an EMBL/GenBank/DDBJ whole genome shotgun (WGS) entry which is preliminary data.</text>
</comment>
<evidence type="ECO:0000256" key="2">
    <source>
        <dbReference type="ARBA" id="ARBA00011738"/>
    </source>
</evidence>
<dbReference type="PANTHER" id="PTHR11751">
    <property type="entry name" value="ALANINE AMINOTRANSFERASE"/>
    <property type="match status" value="1"/>
</dbReference>
<dbReference type="Gene3D" id="3.90.1150.10">
    <property type="entry name" value="Aspartate Aminotransferase, domain 1"/>
    <property type="match status" value="1"/>
</dbReference>
<dbReference type="Proteomes" id="UP001054945">
    <property type="component" value="Unassembled WGS sequence"/>
</dbReference>
<dbReference type="InterPro" id="IPR015422">
    <property type="entry name" value="PyrdxlP-dep_Trfase_small"/>
</dbReference>
<gene>
    <name evidence="6" type="primary">gpt2l</name>
    <name evidence="6" type="ORF">CEXT_271581</name>
</gene>
<name>A0AAV4TTD0_CAEEX</name>
<dbReference type="AlphaFoldDB" id="A0AAV4TTD0"/>
<comment type="subunit">
    <text evidence="2">Homodimer.</text>
</comment>
<dbReference type="EMBL" id="BPLR01011698">
    <property type="protein sequence ID" value="GIY48301.1"/>
    <property type="molecule type" value="Genomic_DNA"/>
</dbReference>
<reference evidence="6 7" key="1">
    <citation type="submission" date="2021-06" db="EMBL/GenBank/DDBJ databases">
        <title>Caerostris extrusa draft genome.</title>
        <authorList>
            <person name="Kono N."/>
            <person name="Arakawa K."/>
        </authorList>
    </citation>
    <scope>NUCLEOTIDE SEQUENCE [LARGE SCALE GENOMIC DNA]</scope>
</reference>
<organism evidence="6 7">
    <name type="scientific">Caerostris extrusa</name>
    <name type="common">Bark spider</name>
    <name type="synonym">Caerostris bankana</name>
    <dbReference type="NCBI Taxonomy" id="172846"/>
    <lineage>
        <taxon>Eukaryota</taxon>
        <taxon>Metazoa</taxon>
        <taxon>Ecdysozoa</taxon>
        <taxon>Arthropoda</taxon>
        <taxon>Chelicerata</taxon>
        <taxon>Arachnida</taxon>
        <taxon>Araneae</taxon>
        <taxon>Araneomorphae</taxon>
        <taxon>Entelegynae</taxon>
        <taxon>Araneoidea</taxon>
        <taxon>Araneidae</taxon>
        <taxon>Caerostris</taxon>
    </lineage>
</organism>
<keyword evidence="3 6" id="KW-0032">Aminotransferase</keyword>
<evidence type="ECO:0000256" key="1">
    <source>
        <dbReference type="ARBA" id="ARBA00001933"/>
    </source>
</evidence>
<dbReference type="InterPro" id="IPR015424">
    <property type="entry name" value="PyrdxlP-dep_Trfase"/>
</dbReference>
<dbReference type="GO" id="GO:0008483">
    <property type="term" value="F:transaminase activity"/>
    <property type="evidence" value="ECO:0007669"/>
    <property type="project" value="UniProtKB-KW"/>
</dbReference>
<comment type="cofactor">
    <cofactor evidence="1">
        <name>pyridoxal 5'-phosphate</name>
        <dbReference type="ChEBI" id="CHEBI:597326"/>
    </cofactor>
</comment>